<dbReference type="SMART" id="SM00283">
    <property type="entry name" value="MA"/>
    <property type="match status" value="1"/>
</dbReference>
<evidence type="ECO:0000256" key="2">
    <source>
        <dbReference type="ARBA" id="ARBA00022475"/>
    </source>
</evidence>
<evidence type="ECO:0000256" key="10">
    <source>
        <dbReference type="SAM" id="Phobius"/>
    </source>
</evidence>
<evidence type="ECO:0000256" key="5">
    <source>
        <dbReference type="ARBA" id="ARBA00022989"/>
    </source>
</evidence>
<dbReference type="InterPro" id="IPR029151">
    <property type="entry name" value="Sensor-like_sf"/>
</dbReference>
<feature type="domain" description="HAMP" evidence="12">
    <location>
        <begin position="343"/>
        <end position="398"/>
    </location>
</feature>
<evidence type="ECO:0000256" key="7">
    <source>
        <dbReference type="ARBA" id="ARBA00023224"/>
    </source>
</evidence>
<dbReference type="EMBL" id="JBHMDO010000029">
    <property type="protein sequence ID" value="MFB9327784.1"/>
    <property type="molecule type" value="Genomic_DNA"/>
</dbReference>
<evidence type="ECO:0000259" key="11">
    <source>
        <dbReference type="PROSITE" id="PS50111"/>
    </source>
</evidence>
<evidence type="ECO:0000256" key="6">
    <source>
        <dbReference type="ARBA" id="ARBA00023136"/>
    </source>
</evidence>
<proteinExistence type="inferred from homology"/>
<evidence type="ECO:0000256" key="8">
    <source>
        <dbReference type="ARBA" id="ARBA00029447"/>
    </source>
</evidence>
<dbReference type="SMART" id="SM00304">
    <property type="entry name" value="HAMP"/>
    <property type="match status" value="1"/>
</dbReference>
<dbReference type="Gene3D" id="6.10.340.10">
    <property type="match status" value="1"/>
</dbReference>
<dbReference type="CDD" id="cd06225">
    <property type="entry name" value="HAMP"/>
    <property type="match status" value="1"/>
</dbReference>
<dbReference type="Pfam" id="PF02743">
    <property type="entry name" value="dCache_1"/>
    <property type="match status" value="1"/>
</dbReference>
<sequence>MRQQGKPRRRIAFKWNSINNKVVISIVGVTLLSLLTVGVVVQNKVNQQTEQDFKQAMDTQINSVDASIAAYFSDVQANVNMLTSLTLLKETDQRITSYVDKKGVNGKVPMKPLEGDPLEAEVYRTFKSFVSAHPTVVASSLGAEANGGFVQYPENDRDEGYDARKRSWYKLAVSNPEQVNFSDAYTTSSGKLVIYAAKAIKDDQNSLRGVLSVDVDLASLTQMMKNSPIGSTSYIVLVDQLGNIIAHPKEEKLISTNIVDLGIKELSDVAALPKEPFETELQDGQQYVVSVIPATNANIKLNYVVFVKKDEFSESAKEIRTMIYMVTLLVVVVAIAVAYFVSNRISRPIKFASSHLKQLGDGDFTKEIPEKYLRAGDEVGDIMRDANTMQQNLLHLIQEISSASNHVSASSKELMDSSEQTVTTANEVARTIEEIANSTGAQAQDTERGAVHINELGALMSQDHANIQALNTSAHEVDHLKNTVMSILNELVVKTKTSYDAATDIADVIVNTNESAVKIENATKMIKSIAEQTNLLALNASIESARAGEYGRGFAVVAQEIRKLAEQSNTFTEEISVIISELTEKTEYAVTKIREVEQTVQSQTDSVHQTNEQVVGIASAIDNMKQVVAHINSSAKNMEIKKNEIIGVIENLAASSEENAAGTEEVSASMEEQSASMQEVLQASKQLANLSENMQKSIDKFKYQ</sequence>
<feature type="transmembrane region" description="Helical" evidence="10">
    <location>
        <begin position="322"/>
        <end position="341"/>
    </location>
</feature>
<dbReference type="Gene3D" id="3.30.450.20">
    <property type="entry name" value="PAS domain"/>
    <property type="match status" value="1"/>
</dbReference>
<accession>A0ABV5KRH1</accession>
<dbReference type="CDD" id="cd18774">
    <property type="entry name" value="PDC2_HK_sensor"/>
    <property type="match status" value="1"/>
</dbReference>
<dbReference type="PANTHER" id="PTHR32089:SF112">
    <property type="entry name" value="LYSOZYME-LIKE PROTEIN-RELATED"/>
    <property type="match status" value="1"/>
</dbReference>
<keyword evidence="2" id="KW-1003">Cell membrane</keyword>
<evidence type="ECO:0000256" key="4">
    <source>
        <dbReference type="ARBA" id="ARBA00022692"/>
    </source>
</evidence>
<dbReference type="InterPro" id="IPR004090">
    <property type="entry name" value="Chemotax_Me-accpt_rcpt"/>
</dbReference>
<keyword evidence="7 9" id="KW-0807">Transducer</keyword>
<keyword evidence="5 10" id="KW-1133">Transmembrane helix</keyword>
<dbReference type="InterPro" id="IPR004089">
    <property type="entry name" value="MCPsignal_dom"/>
</dbReference>
<keyword evidence="6 10" id="KW-0472">Membrane</keyword>
<evidence type="ECO:0000256" key="1">
    <source>
        <dbReference type="ARBA" id="ARBA00004651"/>
    </source>
</evidence>
<dbReference type="Proteomes" id="UP001589747">
    <property type="component" value="Unassembled WGS sequence"/>
</dbReference>
<dbReference type="PRINTS" id="PR00260">
    <property type="entry name" value="CHEMTRNSDUCR"/>
</dbReference>
<dbReference type="Gene3D" id="1.10.287.950">
    <property type="entry name" value="Methyl-accepting chemotaxis protein"/>
    <property type="match status" value="1"/>
</dbReference>
<feature type="domain" description="Methyl-accepting transducer" evidence="11">
    <location>
        <begin position="417"/>
        <end position="674"/>
    </location>
</feature>
<evidence type="ECO:0000313" key="14">
    <source>
        <dbReference type="Proteomes" id="UP001589747"/>
    </source>
</evidence>
<dbReference type="SUPFAM" id="SSF103190">
    <property type="entry name" value="Sensory domain-like"/>
    <property type="match status" value="1"/>
</dbReference>
<organism evidence="13 14">
    <name type="scientific">Paenibacillus aurantiacus</name>
    <dbReference type="NCBI Taxonomy" id="1936118"/>
    <lineage>
        <taxon>Bacteria</taxon>
        <taxon>Bacillati</taxon>
        <taxon>Bacillota</taxon>
        <taxon>Bacilli</taxon>
        <taxon>Bacillales</taxon>
        <taxon>Paenibacillaceae</taxon>
        <taxon>Paenibacillus</taxon>
    </lineage>
</organism>
<dbReference type="RefSeq" id="WP_377496425.1">
    <property type="nucleotide sequence ID" value="NZ_JBHMDO010000029.1"/>
</dbReference>
<evidence type="ECO:0000256" key="9">
    <source>
        <dbReference type="PROSITE-ProRule" id="PRU00284"/>
    </source>
</evidence>
<feature type="transmembrane region" description="Helical" evidence="10">
    <location>
        <begin position="21"/>
        <end position="41"/>
    </location>
</feature>
<reference evidence="13 14" key="1">
    <citation type="submission" date="2024-09" db="EMBL/GenBank/DDBJ databases">
        <authorList>
            <person name="Sun Q."/>
            <person name="Mori K."/>
        </authorList>
    </citation>
    <scope>NUCLEOTIDE SEQUENCE [LARGE SCALE GENOMIC DNA]</scope>
    <source>
        <strain evidence="13 14">TISTR 2452</strain>
    </source>
</reference>
<dbReference type="InterPro" id="IPR033479">
    <property type="entry name" value="dCache_1"/>
</dbReference>
<name>A0ABV5KRH1_9BACL</name>
<gene>
    <name evidence="13" type="ORF">ACFFSY_17795</name>
</gene>
<evidence type="ECO:0000259" key="12">
    <source>
        <dbReference type="PROSITE" id="PS50885"/>
    </source>
</evidence>
<dbReference type="Pfam" id="PF00015">
    <property type="entry name" value="MCPsignal"/>
    <property type="match status" value="1"/>
</dbReference>
<keyword evidence="3" id="KW-0145">Chemotaxis</keyword>
<evidence type="ECO:0000256" key="3">
    <source>
        <dbReference type="ARBA" id="ARBA00022500"/>
    </source>
</evidence>
<dbReference type="InterPro" id="IPR003660">
    <property type="entry name" value="HAMP_dom"/>
</dbReference>
<comment type="similarity">
    <text evidence="8">Belongs to the methyl-accepting chemotaxis (MCP) protein family.</text>
</comment>
<dbReference type="PROSITE" id="PS50111">
    <property type="entry name" value="CHEMOTAXIS_TRANSDUC_2"/>
    <property type="match status" value="1"/>
</dbReference>
<dbReference type="SUPFAM" id="SSF58104">
    <property type="entry name" value="Methyl-accepting chemotaxis protein (MCP) signaling domain"/>
    <property type="match status" value="1"/>
</dbReference>
<dbReference type="PANTHER" id="PTHR32089">
    <property type="entry name" value="METHYL-ACCEPTING CHEMOTAXIS PROTEIN MCPB"/>
    <property type="match status" value="1"/>
</dbReference>
<protein>
    <submittedName>
        <fullName evidence="13">Methyl-accepting chemotaxis protein</fullName>
    </submittedName>
</protein>
<dbReference type="PROSITE" id="PS50885">
    <property type="entry name" value="HAMP"/>
    <property type="match status" value="1"/>
</dbReference>
<keyword evidence="4 10" id="KW-0812">Transmembrane</keyword>
<comment type="subcellular location">
    <subcellularLocation>
        <location evidence="1">Cell membrane</location>
        <topology evidence="1">Multi-pass membrane protein</topology>
    </subcellularLocation>
</comment>
<keyword evidence="14" id="KW-1185">Reference proteome</keyword>
<evidence type="ECO:0000313" key="13">
    <source>
        <dbReference type="EMBL" id="MFB9327784.1"/>
    </source>
</evidence>
<comment type="caution">
    <text evidence="13">The sequence shown here is derived from an EMBL/GenBank/DDBJ whole genome shotgun (WGS) entry which is preliminary data.</text>
</comment>